<protein>
    <submittedName>
        <fullName evidence="1">HAD family phosphatase</fullName>
    </submittedName>
</protein>
<dbReference type="EMBL" id="DWYR01000009">
    <property type="protein sequence ID" value="HJA98542.1"/>
    <property type="molecule type" value="Genomic_DNA"/>
</dbReference>
<organism evidence="1 2">
    <name type="scientific">Candidatus Alistipes avicola</name>
    <dbReference type="NCBI Taxonomy" id="2838432"/>
    <lineage>
        <taxon>Bacteria</taxon>
        <taxon>Pseudomonadati</taxon>
        <taxon>Bacteroidota</taxon>
        <taxon>Bacteroidia</taxon>
        <taxon>Bacteroidales</taxon>
        <taxon>Rikenellaceae</taxon>
        <taxon>Alistipes</taxon>
    </lineage>
</organism>
<gene>
    <name evidence="1" type="ORF">H9779_02940</name>
</gene>
<reference evidence="1" key="1">
    <citation type="journal article" date="2021" name="PeerJ">
        <title>Extensive microbial diversity within the chicken gut microbiome revealed by metagenomics and culture.</title>
        <authorList>
            <person name="Gilroy R."/>
            <person name="Ravi A."/>
            <person name="Getino M."/>
            <person name="Pursley I."/>
            <person name="Horton D.L."/>
            <person name="Alikhan N.F."/>
            <person name="Baker D."/>
            <person name="Gharbi K."/>
            <person name="Hall N."/>
            <person name="Watson M."/>
            <person name="Adriaenssens E.M."/>
            <person name="Foster-Nyarko E."/>
            <person name="Jarju S."/>
            <person name="Secka A."/>
            <person name="Antonio M."/>
            <person name="Oren A."/>
            <person name="Chaudhuri R.R."/>
            <person name="La Ragione R."/>
            <person name="Hildebrand F."/>
            <person name="Pallen M.J."/>
        </authorList>
    </citation>
    <scope>NUCLEOTIDE SEQUENCE</scope>
    <source>
        <strain evidence="1">CHK169-11906</strain>
    </source>
</reference>
<proteinExistence type="predicted"/>
<dbReference type="SUPFAM" id="SSF56784">
    <property type="entry name" value="HAD-like"/>
    <property type="match status" value="1"/>
</dbReference>
<evidence type="ECO:0000313" key="1">
    <source>
        <dbReference type="EMBL" id="HJA98542.1"/>
    </source>
</evidence>
<dbReference type="InterPro" id="IPR023198">
    <property type="entry name" value="PGP-like_dom2"/>
</dbReference>
<dbReference type="Pfam" id="PF13419">
    <property type="entry name" value="HAD_2"/>
    <property type="match status" value="1"/>
</dbReference>
<name>A0A9D2L381_9BACT</name>
<sequence>MIRGILFDMDGVLVDNSKAHIKAFEFFCQRHGVKNWEEKLHSAFGMGNDDIMRLILPEEIIRKEGLQTLGAEKERIYREIYAPEIRPVKGLVALLEELHRRHIPCAVGSSGGRENVDFVLEKCRIAPYFDCIVSGDRVTRCKPDPEIYLLSAAGLKLPPSDCLVFEDAKAGITAARRAGIGRIVALTTTLPRTVLETETEADLIIDDFSCITNLNDLLS</sequence>
<comment type="caution">
    <text evidence="1">The sequence shown here is derived from an EMBL/GenBank/DDBJ whole genome shotgun (WGS) entry which is preliminary data.</text>
</comment>
<dbReference type="NCBIfam" id="TIGR01509">
    <property type="entry name" value="HAD-SF-IA-v3"/>
    <property type="match status" value="1"/>
</dbReference>
<dbReference type="AlphaFoldDB" id="A0A9D2L381"/>
<dbReference type="Gene3D" id="1.10.150.240">
    <property type="entry name" value="Putative phosphatase, domain 2"/>
    <property type="match status" value="1"/>
</dbReference>
<dbReference type="InterPro" id="IPR051806">
    <property type="entry name" value="HAD-like_SPP"/>
</dbReference>
<dbReference type="SFLD" id="SFLDG01135">
    <property type="entry name" value="C1.5.6:_HAD__Beta-PGM__Phospha"/>
    <property type="match status" value="1"/>
</dbReference>
<reference evidence="1" key="2">
    <citation type="submission" date="2021-04" db="EMBL/GenBank/DDBJ databases">
        <authorList>
            <person name="Gilroy R."/>
        </authorList>
    </citation>
    <scope>NUCLEOTIDE SEQUENCE</scope>
    <source>
        <strain evidence="1">CHK169-11906</strain>
    </source>
</reference>
<accession>A0A9D2L381</accession>
<dbReference type="Gene3D" id="3.40.50.1000">
    <property type="entry name" value="HAD superfamily/HAD-like"/>
    <property type="match status" value="1"/>
</dbReference>
<dbReference type="InterPro" id="IPR006439">
    <property type="entry name" value="HAD-SF_hydro_IA"/>
</dbReference>
<dbReference type="CDD" id="cd07505">
    <property type="entry name" value="HAD_BPGM-like"/>
    <property type="match status" value="1"/>
</dbReference>
<dbReference type="SFLD" id="SFLDS00003">
    <property type="entry name" value="Haloacid_Dehalogenase"/>
    <property type="match status" value="1"/>
</dbReference>
<dbReference type="InterPro" id="IPR041492">
    <property type="entry name" value="HAD_2"/>
</dbReference>
<dbReference type="Proteomes" id="UP000824259">
    <property type="component" value="Unassembled WGS sequence"/>
</dbReference>
<dbReference type="SFLD" id="SFLDG01129">
    <property type="entry name" value="C1.5:_HAD__Beta-PGM__Phosphata"/>
    <property type="match status" value="1"/>
</dbReference>
<dbReference type="PANTHER" id="PTHR43481">
    <property type="entry name" value="FRUCTOSE-1-PHOSPHATE PHOSPHATASE"/>
    <property type="match status" value="1"/>
</dbReference>
<dbReference type="PRINTS" id="PR00413">
    <property type="entry name" value="HADHALOGNASE"/>
</dbReference>
<dbReference type="InterPro" id="IPR023214">
    <property type="entry name" value="HAD_sf"/>
</dbReference>
<dbReference type="GO" id="GO:0050308">
    <property type="term" value="F:sugar-phosphatase activity"/>
    <property type="evidence" value="ECO:0007669"/>
    <property type="project" value="TreeGrafter"/>
</dbReference>
<dbReference type="PANTHER" id="PTHR43481:SF4">
    <property type="entry name" value="GLYCEROL-1-PHOSPHATE PHOSPHOHYDROLASE 1-RELATED"/>
    <property type="match status" value="1"/>
</dbReference>
<dbReference type="InterPro" id="IPR036412">
    <property type="entry name" value="HAD-like_sf"/>
</dbReference>
<evidence type="ECO:0000313" key="2">
    <source>
        <dbReference type="Proteomes" id="UP000824259"/>
    </source>
</evidence>